<feature type="domain" description="MULE transposase" evidence="1">
    <location>
        <begin position="40"/>
        <end position="137"/>
    </location>
</feature>
<dbReference type="InterPro" id="IPR018289">
    <property type="entry name" value="MULE_transposase_dom"/>
</dbReference>
<accession>A0AA88YTQ2</accession>
<comment type="caution">
    <text evidence="2">The sequence shown here is derived from an EMBL/GenBank/DDBJ whole genome shotgun (WGS) entry which is preliminary data.</text>
</comment>
<organism evidence="2 3">
    <name type="scientific">Pinctada imbricata</name>
    <name type="common">Atlantic pearl-oyster</name>
    <name type="synonym">Pinctada martensii</name>
    <dbReference type="NCBI Taxonomy" id="66713"/>
    <lineage>
        <taxon>Eukaryota</taxon>
        <taxon>Metazoa</taxon>
        <taxon>Spiralia</taxon>
        <taxon>Lophotrochozoa</taxon>
        <taxon>Mollusca</taxon>
        <taxon>Bivalvia</taxon>
        <taxon>Autobranchia</taxon>
        <taxon>Pteriomorphia</taxon>
        <taxon>Pterioida</taxon>
        <taxon>Pterioidea</taxon>
        <taxon>Pteriidae</taxon>
        <taxon>Pinctada</taxon>
    </lineage>
</organism>
<dbReference type="AlphaFoldDB" id="A0AA88YTQ2"/>
<dbReference type="Pfam" id="PF10551">
    <property type="entry name" value="MULE"/>
    <property type="match status" value="1"/>
</dbReference>
<name>A0AA88YTQ2_PINIB</name>
<evidence type="ECO:0000313" key="3">
    <source>
        <dbReference type="Proteomes" id="UP001186944"/>
    </source>
</evidence>
<dbReference type="Proteomes" id="UP001186944">
    <property type="component" value="Unassembled WGS sequence"/>
</dbReference>
<keyword evidence="3" id="KW-1185">Reference proteome</keyword>
<reference evidence="2" key="1">
    <citation type="submission" date="2019-08" db="EMBL/GenBank/DDBJ databases">
        <title>The improved chromosome-level genome for the pearl oyster Pinctada fucata martensii using PacBio sequencing and Hi-C.</title>
        <authorList>
            <person name="Zheng Z."/>
        </authorList>
    </citation>
    <scope>NUCLEOTIDE SEQUENCE</scope>
    <source>
        <strain evidence="2">ZZ-2019</strain>
        <tissue evidence="2">Adductor muscle</tissue>
    </source>
</reference>
<gene>
    <name evidence="2" type="ORF">FSP39_013721</name>
</gene>
<dbReference type="PANTHER" id="PTHR47160:SF10">
    <property type="entry name" value="MULE TRANSPOSASE DOMAIN-CONTAINING PROTEIN"/>
    <property type="match status" value="1"/>
</dbReference>
<protein>
    <recommendedName>
        <fullName evidence="1">MULE transposase domain-containing protein</fullName>
    </recommendedName>
</protein>
<evidence type="ECO:0000259" key="1">
    <source>
        <dbReference type="Pfam" id="PF10551"/>
    </source>
</evidence>
<sequence length="254" mass="29228">FAETFIQEGFYRGDVWVGDRRHLVFATADQLKCLAKAKTWYLDGTFKLVRPPFTQLFSVHAFLRSGDSMKQVPLAFCVMSWKRSKIYSKVLRHLLHVLGEAPAVISFMADFEAGIWKGLRRVFTDPTIHGCAFHWSKAVYTKVQKLGLQVAYEERDDLNKFVRRVMALPLLPADHIRPAFAYLRSKSSDQPSLVPLLDYVEETWLNRSGRVSLNLYLLVQLLRVEADLLPLLRKLVSKGNLSRFQRKSKAKVTL</sequence>
<feature type="non-terminal residue" evidence="2">
    <location>
        <position position="1"/>
    </location>
</feature>
<evidence type="ECO:0000313" key="2">
    <source>
        <dbReference type="EMBL" id="KAK3107398.1"/>
    </source>
</evidence>
<dbReference type="PANTHER" id="PTHR47160">
    <property type="entry name" value="PUTATIVE-RELATED"/>
    <property type="match status" value="1"/>
</dbReference>
<dbReference type="EMBL" id="VSWD01000002">
    <property type="protein sequence ID" value="KAK3107398.1"/>
    <property type="molecule type" value="Genomic_DNA"/>
</dbReference>
<proteinExistence type="predicted"/>